<evidence type="ECO:0000256" key="9">
    <source>
        <dbReference type="ARBA" id="ARBA00023237"/>
    </source>
</evidence>
<dbReference type="GO" id="GO:0015288">
    <property type="term" value="F:porin activity"/>
    <property type="evidence" value="ECO:0007669"/>
    <property type="project" value="UniProtKB-KW"/>
</dbReference>
<keyword evidence="11" id="KW-1133">Transmembrane helix</keyword>
<keyword evidence="3" id="KW-0813">Transport</keyword>
<dbReference type="EMBL" id="FUXB01000009">
    <property type="protein sequence ID" value="SKA00577.1"/>
    <property type="molecule type" value="Genomic_DNA"/>
</dbReference>
<reference evidence="14" key="1">
    <citation type="submission" date="2017-02" db="EMBL/GenBank/DDBJ databases">
        <authorList>
            <person name="Varghese N."/>
            <person name="Submissions S."/>
        </authorList>
    </citation>
    <scope>NUCLEOTIDE SEQUENCE [LARGE SCALE GENOMIC DNA]</scope>
    <source>
        <strain evidence="14">DSM 19608</strain>
    </source>
</reference>
<dbReference type="InterPro" id="IPR006664">
    <property type="entry name" value="OMP_bac"/>
</dbReference>
<dbReference type="InterPro" id="IPR036737">
    <property type="entry name" value="OmpA-like_sf"/>
</dbReference>
<dbReference type="PROSITE" id="PS51123">
    <property type="entry name" value="OMPA_2"/>
    <property type="match status" value="1"/>
</dbReference>
<dbReference type="SUPFAM" id="SSF103088">
    <property type="entry name" value="OmpA-like"/>
    <property type="match status" value="1"/>
</dbReference>
<keyword evidence="6" id="KW-0406">Ion transport</keyword>
<keyword evidence="5 11" id="KW-0812">Transmembrane</keyword>
<organism evidence="13 14">
    <name type="scientific">Vibrio cincinnatiensis DSM 19608</name>
    <dbReference type="NCBI Taxonomy" id="1123491"/>
    <lineage>
        <taxon>Bacteria</taxon>
        <taxon>Pseudomonadati</taxon>
        <taxon>Pseudomonadota</taxon>
        <taxon>Gammaproteobacteria</taxon>
        <taxon>Vibrionales</taxon>
        <taxon>Vibrionaceae</taxon>
        <taxon>Vibrio</taxon>
    </lineage>
</organism>
<dbReference type="PROSITE" id="PS01068">
    <property type="entry name" value="OMPA_1"/>
    <property type="match status" value="1"/>
</dbReference>
<dbReference type="GO" id="GO:0009279">
    <property type="term" value="C:cell outer membrane"/>
    <property type="evidence" value="ECO:0007669"/>
    <property type="project" value="UniProtKB-SubCell"/>
</dbReference>
<comment type="subcellular location">
    <subcellularLocation>
        <location evidence="1">Cell outer membrane</location>
        <topology evidence="1">Multi-pass membrane protein</topology>
    </subcellularLocation>
</comment>
<keyword evidence="7" id="KW-0626">Porin</keyword>
<dbReference type="STRING" id="1123491.SAMN02745782_02072"/>
<feature type="transmembrane region" description="Helical" evidence="11">
    <location>
        <begin position="12"/>
        <end position="30"/>
    </location>
</feature>
<evidence type="ECO:0000256" key="5">
    <source>
        <dbReference type="ARBA" id="ARBA00022692"/>
    </source>
</evidence>
<keyword evidence="8 10" id="KW-0472">Membrane</keyword>
<dbReference type="InterPro" id="IPR050330">
    <property type="entry name" value="Bact_OuterMem_StrucFunc"/>
</dbReference>
<proteinExistence type="inferred from homology"/>
<dbReference type="InterPro" id="IPR006665">
    <property type="entry name" value="OmpA-like"/>
</dbReference>
<dbReference type="InterPro" id="IPR000498">
    <property type="entry name" value="OmpA-like_TM_dom"/>
</dbReference>
<evidence type="ECO:0000256" key="10">
    <source>
        <dbReference type="PROSITE-ProRule" id="PRU00473"/>
    </source>
</evidence>
<accession>A0A1T4QAA8</accession>
<evidence type="ECO:0000259" key="12">
    <source>
        <dbReference type="PROSITE" id="PS51123"/>
    </source>
</evidence>
<dbReference type="Gene3D" id="3.30.1330.60">
    <property type="entry name" value="OmpA-like domain"/>
    <property type="match status" value="1"/>
</dbReference>
<evidence type="ECO:0000256" key="8">
    <source>
        <dbReference type="ARBA" id="ARBA00023136"/>
    </source>
</evidence>
<feature type="domain" description="OmpA-like" evidence="12">
    <location>
        <begin position="206"/>
        <end position="317"/>
    </location>
</feature>
<evidence type="ECO:0000313" key="13">
    <source>
        <dbReference type="EMBL" id="SKA00577.1"/>
    </source>
</evidence>
<evidence type="ECO:0000256" key="7">
    <source>
        <dbReference type="ARBA" id="ARBA00023114"/>
    </source>
</evidence>
<dbReference type="InterPro" id="IPR006690">
    <property type="entry name" value="OMPA-like_CS"/>
</dbReference>
<gene>
    <name evidence="13" type="ORF">SAMN02745782_02072</name>
</gene>
<dbReference type="PANTHER" id="PTHR30329">
    <property type="entry name" value="STATOR ELEMENT OF FLAGELLAR MOTOR COMPLEX"/>
    <property type="match status" value="1"/>
</dbReference>
<keyword evidence="9" id="KW-0998">Cell outer membrane</keyword>
<sequence length="317" mass="35538">MIVKNRSKIIKVAIIYAISFPILSSPYLGAKFGKSWLNSSCNQEDACSKEGSSIGLYIGYDFSNWLALEADYIDLGSLDIKETGKEKLTYTSLSPTLKFEVSPYFNVFSKLGLAKVSSKNIDDYALLGAAGMDYRATNHISLRLEYQRVNHISHPQTHIDTNTIMLGMAYVFPSKDQGYSVPVQIEGEERPSTVIREKQPQPITREAKTYLISHIDFGKAEFTSSAKQQLDHVVSFLYSYSDATVMITGHTDSTGPAKYNQVLSEKRAEAAANYLAEKGVDKERIHYQGKGEDEPLESNATLEGRQKNRRVDMMIHY</sequence>
<dbReference type="Proteomes" id="UP000190834">
    <property type="component" value="Unassembled WGS sequence"/>
</dbReference>
<evidence type="ECO:0000256" key="3">
    <source>
        <dbReference type="ARBA" id="ARBA00022448"/>
    </source>
</evidence>
<dbReference type="PRINTS" id="PR01021">
    <property type="entry name" value="OMPADOMAIN"/>
</dbReference>
<dbReference type="SUPFAM" id="SSF56925">
    <property type="entry name" value="OMPA-like"/>
    <property type="match status" value="1"/>
</dbReference>
<dbReference type="Gene3D" id="2.40.160.20">
    <property type="match status" value="1"/>
</dbReference>
<keyword evidence="14" id="KW-1185">Reference proteome</keyword>
<name>A0A1T4QAA8_VIBCI</name>
<dbReference type="PANTHER" id="PTHR30329:SF21">
    <property type="entry name" value="LIPOPROTEIN YIAD-RELATED"/>
    <property type="match status" value="1"/>
</dbReference>
<dbReference type="PRINTS" id="PR01023">
    <property type="entry name" value="NAFLGMOTY"/>
</dbReference>
<evidence type="ECO:0000256" key="11">
    <source>
        <dbReference type="SAM" id="Phobius"/>
    </source>
</evidence>
<keyword evidence="4" id="KW-1134">Transmembrane beta strand</keyword>
<evidence type="ECO:0000256" key="2">
    <source>
        <dbReference type="ARBA" id="ARBA00005710"/>
    </source>
</evidence>
<evidence type="ECO:0000256" key="6">
    <source>
        <dbReference type="ARBA" id="ARBA00023065"/>
    </source>
</evidence>
<dbReference type="InterPro" id="IPR011250">
    <property type="entry name" value="OMP/PagP_B-barrel"/>
</dbReference>
<evidence type="ECO:0000256" key="4">
    <source>
        <dbReference type="ARBA" id="ARBA00022452"/>
    </source>
</evidence>
<dbReference type="GO" id="GO:0046930">
    <property type="term" value="C:pore complex"/>
    <property type="evidence" value="ECO:0007669"/>
    <property type="project" value="UniProtKB-KW"/>
</dbReference>
<protein>
    <submittedName>
        <fullName evidence="13">OmpA-OmpF porin, OOP family</fullName>
    </submittedName>
</protein>
<dbReference type="Pfam" id="PF00691">
    <property type="entry name" value="OmpA"/>
    <property type="match status" value="1"/>
</dbReference>
<dbReference type="Pfam" id="PF01389">
    <property type="entry name" value="OmpA_membrane"/>
    <property type="match status" value="1"/>
</dbReference>
<dbReference type="CDD" id="cd07185">
    <property type="entry name" value="OmpA_C-like"/>
    <property type="match status" value="1"/>
</dbReference>
<dbReference type="AlphaFoldDB" id="A0A1T4QAA8"/>
<evidence type="ECO:0000256" key="1">
    <source>
        <dbReference type="ARBA" id="ARBA00004571"/>
    </source>
</evidence>
<dbReference type="GO" id="GO:0006811">
    <property type="term" value="P:monoatomic ion transport"/>
    <property type="evidence" value="ECO:0007669"/>
    <property type="project" value="UniProtKB-KW"/>
</dbReference>
<comment type="similarity">
    <text evidence="2">Belongs to the outer membrane OOP (TC 1.B.6) superfamily. OmpA family.</text>
</comment>
<evidence type="ECO:0000313" key="14">
    <source>
        <dbReference type="Proteomes" id="UP000190834"/>
    </source>
</evidence>